<dbReference type="PROSITE" id="PS00379">
    <property type="entry name" value="CDP_ALCOHOL_P_TRANSF"/>
    <property type="match status" value="1"/>
</dbReference>
<dbReference type="EC" id="2.7.8.5" evidence="4 15"/>
<dbReference type="PANTHER" id="PTHR14269">
    <property type="entry name" value="CDP-DIACYLGLYCEROL--GLYCEROL-3-PHOSPHATE 3-PHOSPHATIDYLTRANSFERASE-RELATED"/>
    <property type="match status" value="1"/>
</dbReference>
<evidence type="ECO:0000256" key="4">
    <source>
        <dbReference type="ARBA" id="ARBA00013170"/>
    </source>
</evidence>
<gene>
    <name evidence="18" type="primary">pgsA</name>
    <name evidence="18" type="ORF">K0B96_09675</name>
</gene>
<evidence type="ECO:0000256" key="15">
    <source>
        <dbReference type="NCBIfam" id="TIGR00560"/>
    </source>
</evidence>
<evidence type="ECO:0000313" key="19">
    <source>
        <dbReference type="Proteomes" id="UP000825051"/>
    </source>
</evidence>
<dbReference type="Proteomes" id="UP000825051">
    <property type="component" value="Chromosome"/>
</dbReference>
<evidence type="ECO:0000256" key="13">
    <source>
        <dbReference type="ARBA" id="ARBA00023264"/>
    </source>
</evidence>
<evidence type="ECO:0000256" key="12">
    <source>
        <dbReference type="ARBA" id="ARBA00023209"/>
    </source>
</evidence>
<dbReference type="InterPro" id="IPR043130">
    <property type="entry name" value="CDP-OH_PTrfase_TM_dom"/>
</dbReference>
<keyword evidence="9 17" id="KW-1133">Transmembrane helix</keyword>
<comment type="pathway">
    <text evidence="2">Phospholipid metabolism; phosphatidylglycerol biosynthesis; phosphatidylglycerol from CDP-diacylglycerol: step 1/2.</text>
</comment>
<evidence type="ECO:0000256" key="6">
    <source>
        <dbReference type="ARBA" id="ARBA00022516"/>
    </source>
</evidence>
<dbReference type="GO" id="GO:0046474">
    <property type="term" value="P:glycerophospholipid biosynthetic process"/>
    <property type="evidence" value="ECO:0007669"/>
    <property type="project" value="TreeGrafter"/>
</dbReference>
<protein>
    <recommendedName>
        <fullName evidence="5 15">CDP-diacylglycerol--glycerol-3-phosphate 3-phosphatidyltransferase</fullName>
        <ecNumber evidence="4 15">2.7.8.5</ecNumber>
    </recommendedName>
</protein>
<keyword evidence="11 17" id="KW-0472">Membrane</keyword>
<keyword evidence="13" id="KW-1208">Phospholipid metabolism</keyword>
<keyword evidence="7 16" id="KW-0808">Transferase</keyword>
<evidence type="ECO:0000256" key="1">
    <source>
        <dbReference type="ARBA" id="ARBA00004141"/>
    </source>
</evidence>
<dbReference type="PANTHER" id="PTHR14269:SF11">
    <property type="entry name" value="CDP-DIACYLGLYCEROL--GLYCEROL-3-PHOSPHATE 3-PHOSPHATIDYLTRANSFERASE"/>
    <property type="match status" value="1"/>
</dbReference>
<reference evidence="18" key="1">
    <citation type="submission" date="2021-08" db="EMBL/GenBank/DDBJ databases">
        <title>Genome of a novel bacterium of the phylum Verrucomicrobia, Oleiharenicola sp. KSB-15.</title>
        <authorList>
            <person name="Chung J.-H."/>
            <person name="Ahn J.-H."/>
            <person name="Yoon Y."/>
            <person name="Kim D.-Y."/>
            <person name="An S.-H."/>
            <person name="Park I."/>
            <person name="Yeon J."/>
        </authorList>
    </citation>
    <scope>NUCLEOTIDE SEQUENCE</scope>
    <source>
        <strain evidence="18">KSB-15</strain>
    </source>
</reference>
<sequence>MNLPNLITLSRIPLMFVIVGLMYCEWLGAASLAFWLFIACAIGDGLDGYLARRLGLVSNFGKLMDALTDKIMVIGLVIAFVDKHEIPVPLALITLCREFIITGMRMVAASKGVIVAADKGGKSKTATQLIALGFLLGAPMVAQDWAYFWPQDLSVFTEWVQKIGLFGFIVGTFLAVWSGGRYISRYRGVFFDGANE</sequence>
<dbReference type="NCBIfam" id="TIGR00560">
    <property type="entry name" value="pgsA"/>
    <property type="match status" value="1"/>
</dbReference>
<keyword evidence="10" id="KW-0443">Lipid metabolism</keyword>
<evidence type="ECO:0000256" key="16">
    <source>
        <dbReference type="RuleBase" id="RU003750"/>
    </source>
</evidence>
<keyword evidence="6" id="KW-0444">Lipid biosynthesis</keyword>
<dbReference type="Gene3D" id="1.20.120.1760">
    <property type="match status" value="1"/>
</dbReference>
<dbReference type="GO" id="GO:0016020">
    <property type="term" value="C:membrane"/>
    <property type="evidence" value="ECO:0007669"/>
    <property type="project" value="UniProtKB-SubCell"/>
</dbReference>
<dbReference type="KEGG" id="ole:K0B96_09675"/>
<evidence type="ECO:0000256" key="9">
    <source>
        <dbReference type="ARBA" id="ARBA00022989"/>
    </source>
</evidence>
<evidence type="ECO:0000256" key="5">
    <source>
        <dbReference type="ARBA" id="ARBA00014944"/>
    </source>
</evidence>
<evidence type="ECO:0000256" key="14">
    <source>
        <dbReference type="ARBA" id="ARBA00048586"/>
    </source>
</evidence>
<comment type="similarity">
    <text evidence="3 16">Belongs to the CDP-alcohol phosphatidyltransferase class-I family.</text>
</comment>
<evidence type="ECO:0000313" key="18">
    <source>
        <dbReference type="EMBL" id="QYM77596.1"/>
    </source>
</evidence>
<organism evidence="18 19">
    <name type="scientific">Horticoccus luteus</name>
    <dbReference type="NCBI Taxonomy" id="2862869"/>
    <lineage>
        <taxon>Bacteria</taxon>
        <taxon>Pseudomonadati</taxon>
        <taxon>Verrucomicrobiota</taxon>
        <taxon>Opitutia</taxon>
        <taxon>Opitutales</taxon>
        <taxon>Opitutaceae</taxon>
        <taxon>Horticoccus</taxon>
    </lineage>
</organism>
<feature type="transmembrane region" description="Helical" evidence="17">
    <location>
        <begin position="12"/>
        <end position="42"/>
    </location>
</feature>
<keyword evidence="12" id="KW-0594">Phospholipid biosynthesis</keyword>
<evidence type="ECO:0000256" key="3">
    <source>
        <dbReference type="ARBA" id="ARBA00010441"/>
    </source>
</evidence>
<evidence type="ECO:0000256" key="11">
    <source>
        <dbReference type="ARBA" id="ARBA00023136"/>
    </source>
</evidence>
<keyword evidence="19" id="KW-1185">Reference proteome</keyword>
<dbReference type="AlphaFoldDB" id="A0A8F9TRE4"/>
<accession>A0A8F9TRE4</accession>
<dbReference type="Pfam" id="PF01066">
    <property type="entry name" value="CDP-OH_P_transf"/>
    <property type="match status" value="1"/>
</dbReference>
<dbReference type="GO" id="GO:0008444">
    <property type="term" value="F:CDP-diacylglycerol-glycerol-3-phosphate 3-phosphatidyltransferase activity"/>
    <property type="evidence" value="ECO:0007669"/>
    <property type="project" value="UniProtKB-UniRule"/>
</dbReference>
<dbReference type="EMBL" id="CP080507">
    <property type="protein sequence ID" value="QYM77596.1"/>
    <property type="molecule type" value="Genomic_DNA"/>
</dbReference>
<dbReference type="RefSeq" id="WP_220160701.1">
    <property type="nucleotide sequence ID" value="NZ_CP080507.1"/>
</dbReference>
<evidence type="ECO:0000256" key="17">
    <source>
        <dbReference type="SAM" id="Phobius"/>
    </source>
</evidence>
<keyword evidence="8 17" id="KW-0812">Transmembrane</keyword>
<dbReference type="InterPro" id="IPR000462">
    <property type="entry name" value="CDP-OH_P_trans"/>
</dbReference>
<comment type="catalytic activity">
    <reaction evidence="14">
        <text>a CDP-1,2-diacyl-sn-glycerol + sn-glycerol 3-phosphate = a 1,2-diacyl-sn-glycero-3-phospho-(1'-sn-glycero-3'-phosphate) + CMP + H(+)</text>
        <dbReference type="Rhea" id="RHEA:12593"/>
        <dbReference type="ChEBI" id="CHEBI:15378"/>
        <dbReference type="ChEBI" id="CHEBI:57597"/>
        <dbReference type="ChEBI" id="CHEBI:58332"/>
        <dbReference type="ChEBI" id="CHEBI:60110"/>
        <dbReference type="ChEBI" id="CHEBI:60377"/>
        <dbReference type="EC" id="2.7.8.5"/>
    </reaction>
</comment>
<proteinExistence type="inferred from homology"/>
<evidence type="ECO:0000256" key="10">
    <source>
        <dbReference type="ARBA" id="ARBA00023098"/>
    </source>
</evidence>
<feature type="transmembrane region" description="Helical" evidence="17">
    <location>
        <begin position="129"/>
        <end position="147"/>
    </location>
</feature>
<comment type="subcellular location">
    <subcellularLocation>
        <location evidence="1">Membrane</location>
        <topology evidence="1">Multi-pass membrane protein</topology>
    </subcellularLocation>
</comment>
<dbReference type="InterPro" id="IPR050324">
    <property type="entry name" value="CDP-alcohol_PTase-I"/>
</dbReference>
<evidence type="ECO:0000256" key="2">
    <source>
        <dbReference type="ARBA" id="ARBA00005042"/>
    </source>
</evidence>
<dbReference type="InterPro" id="IPR048254">
    <property type="entry name" value="CDP_ALCOHOL_P_TRANSF_CS"/>
</dbReference>
<feature type="transmembrane region" description="Helical" evidence="17">
    <location>
        <begin position="159"/>
        <end position="177"/>
    </location>
</feature>
<name>A0A8F9TRE4_9BACT</name>
<dbReference type="InterPro" id="IPR004570">
    <property type="entry name" value="Phosphatidylglycerol_P_synth"/>
</dbReference>
<evidence type="ECO:0000256" key="7">
    <source>
        <dbReference type="ARBA" id="ARBA00022679"/>
    </source>
</evidence>
<evidence type="ECO:0000256" key="8">
    <source>
        <dbReference type="ARBA" id="ARBA00022692"/>
    </source>
</evidence>
<dbReference type="PIRSF" id="PIRSF000847">
    <property type="entry name" value="Phos_ph_gly_syn"/>
    <property type="match status" value="1"/>
</dbReference>